<keyword evidence="4" id="KW-0472">Membrane</keyword>
<feature type="domain" description="Response regulatory" evidence="5">
    <location>
        <begin position="3"/>
        <end position="119"/>
    </location>
</feature>
<dbReference type="GO" id="GO:0000160">
    <property type="term" value="P:phosphorelay signal transduction system"/>
    <property type="evidence" value="ECO:0007669"/>
    <property type="project" value="InterPro"/>
</dbReference>
<gene>
    <name evidence="6" type="ORF">I4641_10020</name>
</gene>
<evidence type="ECO:0000313" key="7">
    <source>
        <dbReference type="Proteomes" id="UP000729733"/>
    </source>
</evidence>
<keyword evidence="4" id="KW-0812">Transmembrane</keyword>
<feature type="region of interest" description="Disordered" evidence="3">
    <location>
        <begin position="145"/>
        <end position="214"/>
    </location>
</feature>
<dbReference type="InterPro" id="IPR058245">
    <property type="entry name" value="NreC/VraR/RcsB-like_REC"/>
</dbReference>
<protein>
    <submittedName>
        <fullName evidence="6">Response regulator transcription factor</fullName>
    </submittedName>
</protein>
<keyword evidence="4" id="KW-1133">Transmembrane helix</keyword>
<dbReference type="SUPFAM" id="SSF52172">
    <property type="entry name" value="CheY-like"/>
    <property type="match status" value="1"/>
</dbReference>
<feature type="modified residue" description="4-aspartylphosphate" evidence="2">
    <location>
        <position position="54"/>
    </location>
</feature>
<dbReference type="RefSeq" id="WP_229640376.1">
    <property type="nucleotide sequence ID" value="NZ_JADWDC010000020.1"/>
</dbReference>
<dbReference type="InterPro" id="IPR011006">
    <property type="entry name" value="CheY-like_superfamily"/>
</dbReference>
<dbReference type="AlphaFoldDB" id="A0A964FFS1"/>
<keyword evidence="7" id="KW-1185">Reference proteome</keyword>
<evidence type="ECO:0000256" key="4">
    <source>
        <dbReference type="SAM" id="Phobius"/>
    </source>
</evidence>
<feature type="compositionally biased region" description="Polar residues" evidence="3">
    <location>
        <begin position="203"/>
        <end position="214"/>
    </location>
</feature>
<evidence type="ECO:0000259" key="5">
    <source>
        <dbReference type="PROSITE" id="PS50110"/>
    </source>
</evidence>
<evidence type="ECO:0000256" key="2">
    <source>
        <dbReference type="PROSITE-ProRule" id="PRU00169"/>
    </source>
</evidence>
<name>A0A964FFS1_9CYAN</name>
<keyword evidence="1" id="KW-0238">DNA-binding</keyword>
<feature type="compositionally biased region" description="Basic and acidic residues" evidence="3">
    <location>
        <begin position="190"/>
        <end position="200"/>
    </location>
</feature>
<dbReference type="Gene3D" id="3.40.50.2300">
    <property type="match status" value="1"/>
</dbReference>
<organism evidence="6 7">
    <name type="scientific">Waterburya agarophytonicola KI4</name>
    <dbReference type="NCBI Taxonomy" id="2874699"/>
    <lineage>
        <taxon>Bacteria</taxon>
        <taxon>Bacillati</taxon>
        <taxon>Cyanobacteriota</taxon>
        <taxon>Cyanophyceae</taxon>
        <taxon>Pleurocapsales</taxon>
        <taxon>Hyellaceae</taxon>
        <taxon>Waterburya</taxon>
        <taxon>Waterburya agarophytonicola</taxon>
    </lineage>
</organism>
<feature type="region of interest" description="Disordered" evidence="3">
    <location>
        <begin position="240"/>
        <end position="261"/>
    </location>
</feature>
<dbReference type="GO" id="GO:0003677">
    <property type="term" value="F:DNA binding"/>
    <property type="evidence" value="ECO:0007669"/>
    <property type="project" value="UniProtKB-KW"/>
</dbReference>
<reference evidence="6" key="1">
    <citation type="journal article" date="2021" name="Antonie Van Leeuwenhoek">
        <title>Draft genome and description of Waterburya agarophytonicola gen. nov. sp. nov. (Pleurocapsales, Cyanobacteria): a seaweed symbiont.</title>
        <authorList>
            <person name="Bonthond G."/>
            <person name="Shalygin S."/>
            <person name="Bayer T."/>
            <person name="Weinberger F."/>
        </authorList>
    </citation>
    <scope>NUCLEOTIDE SEQUENCE</scope>
    <source>
        <strain evidence="6">KI4</strain>
    </source>
</reference>
<dbReference type="EMBL" id="JADWDC010000020">
    <property type="protein sequence ID" value="MCC0177312.1"/>
    <property type="molecule type" value="Genomic_DNA"/>
</dbReference>
<feature type="compositionally biased region" description="Basic and acidic residues" evidence="3">
    <location>
        <begin position="150"/>
        <end position="175"/>
    </location>
</feature>
<dbReference type="InterPro" id="IPR001789">
    <property type="entry name" value="Sig_transdc_resp-reg_receiver"/>
</dbReference>
<sequence length="361" mass="40149">MIRILIVDDQNLVQQGIKSLLDRDMEFNVIGTVEDGRDAIKQIPQLKPDVVLLDIEMPGMNGITTTKYINRISPQTKVIILSSHEDKKYIMAALMAGAKGYLLKTSLMTDLKQAILAVNNGYSQIDSRLLAKVFDRQNIKVKQTSSNVKYGDKKPDDSQLERDSSLVKNQKDRSKNTISLDEEISSTKFKTPEEPAEKAESVVTKSKTTLPSTKVASKLSKPDATSNYVVKKLANFSPNIPDSTTLEQIDPETSGEKSPSVVNQTALTTVIKHSSLEQYKFPINSSKTKKKTAPVAKYLTKLGANPRISRYKPQIAQLKSRLTKYQSKLKSLLKQKQKQDLLWNLGFILLGAAVVIIVGKI</sequence>
<evidence type="ECO:0000256" key="1">
    <source>
        <dbReference type="ARBA" id="ARBA00023125"/>
    </source>
</evidence>
<dbReference type="PROSITE" id="PS50110">
    <property type="entry name" value="RESPONSE_REGULATORY"/>
    <property type="match status" value="1"/>
</dbReference>
<proteinExistence type="predicted"/>
<accession>A0A964FFS1</accession>
<evidence type="ECO:0000256" key="3">
    <source>
        <dbReference type="SAM" id="MobiDB-lite"/>
    </source>
</evidence>
<feature type="transmembrane region" description="Helical" evidence="4">
    <location>
        <begin position="341"/>
        <end position="359"/>
    </location>
</feature>
<dbReference type="Pfam" id="PF00072">
    <property type="entry name" value="Response_reg"/>
    <property type="match status" value="1"/>
</dbReference>
<evidence type="ECO:0000313" key="6">
    <source>
        <dbReference type="EMBL" id="MCC0177312.1"/>
    </source>
</evidence>
<keyword evidence="2" id="KW-0597">Phosphoprotein</keyword>
<dbReference type="PANTHER" id="PTHR43214">
    <property type="entry name" value="TWO-COMPONENT RESPONSE REGULATOR"/>
    <property type="match status" value="1"/>
</dbReference>
<dbReference type="InterPro" id="IPR039420">
    <property type="entry name" value="WalR-like"/>
</dbReference>
<comment type="caution">
    <text evidence="6">The sequence shown here is derived from an EMBL/GenBank/DDBJ whole genome shotgun (WGS) entry which is preliminary data.</text>
</comment>
<dbReference type="CDD" id="cd17535">
    <property type="entry name" value="REC_NarL-like"/>
    <property type="match status" value="1"/>
</dbReference>
<dbReference type="Proteomes" id="UP000729733">
    <property type="component" value="Unassembled WGS sequence"/>
</dbReference>
<dbReference type="SMART" id="SM00448">
    <property type="entry name" value="REC"/>
    <property type="match status" value="1"/>
</dbReference>